<accession>A0A3B8DX71</accession>
<keyword evidence="2" id="KW-1185">Reference proteome</keyword>
<organism evidence="1 2">
    <name type="scientific">Proteus phage Stubb</name>
    <dbReference type="NCBI Taxonomy" id="2315597"/>
    <lineage>
        <taxon>Viruses</taxon>
        <taxon>Duplodnaviria</taxon>
        <taxon>Heunggongvirae</taxon>
        <taxon>Uroviricota</taxon>
        <taxon>Caudoviricetes</taxon>
        <taxon>Demerecviridae</taxon>
        <taxon>Novosibvirus</taxon>
        <taxon>Novosibvirus stubb</taxon>
    </lineage>
</organism>
<dbReference type="EMBL" id="MH830339">
    <property type="protein sequence ID" value="AYJ73148.1"/>
    <property type="molecule type" value="Genomic_DNA"/>
</dbReference>
<evidence type="ECO:0000313" key="1">
    <source>
        <dbReference type="EMBL" id="AYJ73148.1"/>
    </source>
</evidence>
<proteinExistence type="predicted"/>
<name>A0A3B8DX71_9CAUD</name>
<evidence type="ECO:0000313" key="2">
    <source>
        <dbReference type="Proteomes" id="UP000269143"/>
    </source>
</evidence>
<sequence length="131" mass="14606">MARFTLERFRAKVNRDGTPFYLLPRLSLTGQLFSILEGYQLGTIKREESVTVIYGRASTVVNESIVAHLLDIIESIGNENAITFATFQGESFPIDSVRDIEYLFTCGNFVILQNGALGIKLRLWGDIGGND</sequence>
<reference evidence="2" key="1">
    <citation type="submission" date="2018-09" db="EMBL/GenBank/DDBJ databases">
        <title>Complete genome of Proteus mirabilis phage Stubb.</title>
        <authorList>
            <person name="Bourgeois T.A."/>
            <person name="Lessor L."/>
            <person name="O'Leary C.J."/>
            <person name="Liu M."/>
        </authorList>
    </citation>
    <scope>NUCLEOTIDE SEQUENCE [LARGE SCALE GENOMIC DNA]</scope>
</reference>
<dbReference type="Proteomes" id="UP000269143">
    <property type="component" value="Segment"/>
</dbReference>
<protein>
    <submittedName>
        <fullName evidence="1">Uncharacterized protein</fullName>
    </submittedName>
</protein>
<gene>
    <name evidence="1" type="ORF">CPT_Stubb_008</name>
</gene>